<dbReference type="PANTHER" id="PTHR13449">
    <property type="entry name" value="INTEGRAL MEMBRANE PROTEIN GPR177"/>
    <property type="match status" value="1"/>
</dbReference>
<feature type="domain" description="Wntless-like transmembrane" evidence="11">
    <location>
        <begin position="181"/>
        <end position="360"/>
    </location>
</feature>
<keyword evidence="8" id="KW-0333">Golgi apparatus</keyword>
<evidence type="ECO:0000256" key="5">
    <source>
        <dbReference type="ARBA" id="ARBA00022687"/>
    </source>
</evidence>
<comment type="similarity">
    <text evidence="3">Belongs to the wntless family.</text>
</comment>
<dbReference type="GO" id="GO:0061355">
    <property type="term" value="P:Wnt protein secretion"/>
    <property type="evidence" value="ECO:0007669"/>
    <property type="project" value="TreeGrafter"/>
</dbReference>
<dbReference type="GO" id="GO:0017147">
    <property type="term" value="F:Wnt-protein binding"/>
    <property type="evidence" value="ECO:0007669"/>
    <property type="project" value="InterPro"/>
</dbReference>
<dbReference type="GO" id="GO:0016055">
    <property type="term" value="P:Wnt signaling pathway"/>
    <property type="evidence" value="ECO:0007669"/>
    <property type="project" value="UniProtKB-KW"/>
</dbReference>
<evidence type="ECO:0000256" key="3">
    <source>
        <dbReference type="ARBA" id="ARBA00008148"/>
    </source>
</evidence>
<comment type="subcellular location">
    <subcellularLocation>
        <location evidence="1">Endosome membrane</location>
        <topology evidence="1">Multi-pass membrane protein</topology>
    </subcellularLocation>
    <subcellularLocation>
        <location evidence="2">Golgi apparatus membrane</location>
        <topology evidence="2">Multi-pass membrane protein</topology>
    </subcellularLocation>
</comment>
<dbReference type="Pfam" id="PF06664">
    <property type="entry name" value="WLS-like_TM"/>
    <property type="match status" value="1"/>
</dbReference>
<dbReference type="GO" id="GO:0010008">
    <property type="term" value="C:endosome membrane"/>
    <property type="evidence" value="ECO:0007669"/>
    <property type="project" value="UniProtKB-SubCell"/>
</dbReference>
<sequence length="759" mass="85941">MIGYVLENLSNKKLFCLLAALFFLQCLFFLLGAIFAPGPSSSMEFLLSACKDKDAGKTSKWFYLRPDRGNCEIIHDLKHHNPTTEDARDLVFVAQMPHMRDGKQLEYSPLFQFLLGYLDVDFEFTPETKPVEKSVLMEFEVRMGYKEKGEDSPENWKELLPVQRIRRTTECQIDENQHPVPIEWLSLWINLPAILLISDIRQGLFYAILFSFWLIFCGEHLIDDPARNNFFNYWRNLSLVLISCFSLLIFDICERGRQLSNPFHSIWSSEDGYPIIAFVSIFLGILSIFIYFVFLCFKIYKVWIGIRSKREAQLYHLSESRRFRVENVIYRFKFLMILTIFCAFTTIFAYLMQRQNEENFNFFEPEEFELIENKEEGVNKNNNYYLNQTFLKKLISISASAFLIGIFGHQRCPFFGEYECPIGYQCQFDRCLDEMGKESYGDCLKIKCGRDSVCVDAGKCISFSGRLCGRNVLVGKGLARTIVSDCGPRGKCMGGRCSIDKCADILCDETNEICRDGMCMSITSILCFSPFDCGPPSLYECKQQKCQRRFDTLGPVLTHPSPKCDPGEILSGDKCVTNDGEACTRIVCPSGNSCFNGLCIPSSGTNCGNSGECPDLHLCRDGRCVSDVCAANGRVKCPPEHACSPTSTPEGECRHFQGLLCSHTAAIEDCPPPYYCIGGICTKDECYRKACQIGERCDSGICLRIDGTPCRDAAKECGEQFTCDNGICRDQIDVQSTTIFPFNNNNPSIKSSQSGGIWS</sequence>
<keyword evidence="4" id="KW-0217">Developmental protein</keyword>
<dbReference type="GO" id="GO:0006886">
    <property type="term" value="P:intracellular protein transport"/>
    <property type="evidence" value="ECO:0007669"/>
    <property type="project" value="TreeGrafter"/>
</dbReference>
<dbReference type="Pfam" id="PF21883">
    <property type="entry name" value="WLS_GOLD"/>
    <property type="match status" value="1"/>
</dbReference>
<dbReference type="InterPro" id="IPR047843">
    <property type="entry name" value="WLS-like_TM"/>
</dbReference>
<keyword evidence="13" id="KW-1185">Reference proteome</keyword>
<feature type="transmembrane region" description="Helical" evidence="10">
    <location>
        <begin position="203"/>
        <end position="222"/>
    </location>
</feature>
<evidence type="ECO:0000259" key="11">
    <source>
        <dbReference type="Pfam" id="PF06664"/>
    </source>
</evidence>
<dbReference type="InterPro" id="IPR053936">
    <property type="entry name" value="WLS_GOLD"/>
</dbReference>
<evidence type="ECO:0000259" key="12">
    <source>
        <dbReference type="Pfam" id="PF21883"/>
    </source>
</evidence>
<evidence type="ECO:0000256" key="7">
    <source>
        <dbReference type="ARBA" id="ARBA00022989"/>
    </source>
</evidence>
<keyword evidence="6 10" id="KW-0812">Transmembrane</keyword>
<feature type="transmembrane region" description="Helical" evidence="10">
    <location>
        <begin position="234"/>
        <end position="252"/>
    </location>
</feature>
<evidence type="ECO:0000313" key="13">
    <source>
        <dbReference type="Proteomes" id="UP000887560"/>
    </source>
</evidence>
<evidence type="ECO:0000256" key="8">
    <source>
        <dbReference type="ARBA" id="ARBA00023034"/>
    </source>
</evidence>
<evidence type="ECO:0000256" key="1">
    <source>
        <dbReference type="ARBA" id="ARBA00004337"/>
    </source>
</evidence>
<feature type="transmembrane region" description="Helical" evidence="10">
    <location>
        <begin position="332"/>
        <end position="352"/>
    </location>
</feature>
<protein>
    <submittedName>
        <fullName evidence="14">Wnt inhibitory factor 1</fullName>
    </submittedName>
</protein>
<name>A0A915PE02_9BILA</name>
<dbReference type="AlphaFoldDB" id="A0A915PE02"/>
<evidence type="ECO:0000256" key="9">
    <source>
        <dbReference type="ARBA" id="ARBA00023136"/>
    </source>
</evidence>
<evidence type="ECO:0000256" key="6">
    <source>
        <dbReference type="ARBA" id="ARBA00022692"/>
    </source>
</evidence>
<dbReference type="InterPro" id="IPR009551">
    <property type="entry name" value="Wntless"/>
</dbReference>
<evidence type="ECO:0000313" key="14">
    <source>
        <dbReference type="WBParaSite" id="scf7180000424314.g12760"/>
    </source>
</evidence>
<evidence type="ECO:0000256" key="2">
    <source>
        <dbReference type="ARBA" id="ARBA00004653"/>
    </source>
</evidence>
<dbReference type="PANTHER" id="PTHR13449:SF2">
    <property type="entry name" value="PROTEIN WNTLESS HOMOLOG"/>
    <property type="match status" value="1"/>
</dbReference>
<reference evidence="14" key="1">
    <citation type="submission" date="2022-11" db="UniProtKB">
        <authorList>
            <consortium name="WormBaseParasite"/>
        </authorList>
    </citation>
    <scope>IDENTIFICATION</scope>
</reference>
<keyword evidence="7 10" id="KW-1133">Transmembrane helix</keyword>
<feature type="transmembrane region" description="Helical" evidence="10">
    <location>
        <begin position="272"/>
        <end position="300"/>
    </location>
</feature>
<accession>A0A915PE02</accession>
<feature type="domain" description="Wntless GOLD" evidence="12">
    <location>
        <begin position="49"/>
        <end position="177"/>
    </location>
</feature>
<proteinExistence type="inferred from homology"/>
<dbReference type="Proteomes" id="UP000887560">
    <property type="component" value="Unplaced"/>
</dbReference>
<evidence type="ECO:0000256" key="4">
    <source>
        <dbReference type="ARBA" id="ARBA00022473"/>
    </source>
</evidence>
<evidence type="ECO:0000256" key="10">
    <source>
        <dbReference type="SAM" id="Phobius"/>
    </source>
</evidence>
<organism evidence="13 14">
    <name type="scientific">Meloidogyne floridensis</name>
    <dbReference type="NCBI Taxonomy" id="298350"/>
    <lineage>
        <taxon>Eukaryota</taxon>
        <taxon>Metazoa</taxon>
        <taxon>Ecdysozoa</taxon>
        <taxon>Nematoda</taxon>
        <taxon>Chromadorea</taxon>
        <taxon>Rhabditida</taxon>
        <taxon>Tylenchina</taxon>
        <taxon>Tylenchomorpha</taxon>
        <taxon>Tylenchoidea</taxon>
        <taxon>Meloidogynidae</taxon>
        <taxon>Meloidogyninae</taxon>
        <taxon>Meloidogyne</taxon>
    </lineage>
</organism>
<keyword evidence="5" id="KW-0879">Wnt signaling pathway</keyword>
<keyword evidence="9 10" id="KW-0472">Membrane</keyword>
<dbReference type="WBParaSite" id="scf7180000424314.g12760">
    <property type="protein sequence ID" value="scf7180000424314.g12760"/>
    <property type="gene ID" value="scf7180000424314.g12760"/>
</dbReference>
<dbReference type="GO" id="GO:0000139">
    <property type="term" value="C:Golgi membrane"/>
    <property type="evidence" value="ECO:0007669"/>
    <property type="project" value="UniProtKB-SubCell"/>
</dbReference>